<sequence length="320" mass="34402">MRCLIITARPLAWAALFLWAIVSLMLGGCAVQTRALREHPPVDLPHKAELASTPFFAQTEYQCGPAALATALSAIGVAADPAVLGQEVFLPARTGTLQVEMIAGARRHGVLATRMPQELEAVLREVQGGHPVVVLQNLGLSWAPMWHYAVLVGYDIDEGDVILRSGQTERQLLPMRTFEHTWKRSGSWAFVVTPPGQWPAQADEKSAVEAAVGFERNATPSQAVMVYRSALARWPANLSLRMGLGNSLYGAGDKRAAADAFREAATTHRSAPAWINLSATLLELGDKQAAIDAAQQAIALADDAWQGQAREALSAAQTAR</sequence>
<gene>
    <name evidence="3" type="ORF">DZC73_02125</name>
</gene>
<dbReference type="OrthoDB" id="9814129at2"/>
<dbReference type="RefSeq" id="WP_124538540.1">
    <property type="nucleotide sequence ID" value="NZ_QUSW01000001.1"/>
</dbReference>
<dbReference type="InterPro" id="IPR039563">
    <property type="entry name" value="Peptidase_C39_single_dom"/>
</dbReference>
<evidence type="ECO:0000259" key="2">
    <source>
        <dbReference type="Pfam" id="PF13529"/>
    </source>
</evidence>
<evidence type="ECO:0000256" key="1">
    <source>
        <dbReference type="PROSITE-ProRule" id="PRU00339"/>
    </source>
</evidence>
<comment type="caution">
    <text evidence="3">The sequence shown here is derived from an EMBL/GenBank/DDBJ whole genome shotgun (WGS) entry which is preliminary data.</text>
</comment>
<dbReference type="InterPro" id="IPR039564">
    <property type="entry name" value="Peptidase_C39-like"/>
</dbReference>
<dbReference type="CDD" id="cd02549">
    <property type="entry name" value="Peptidase_C39A"/>
    <property type="match status" value="1"/>
</dbReference>
<reference evidence="3 4" key="2">
    <citation type="submission" date="2018-12" db="EMBL/GenBank/DDBJ databases">
        <title>Rhizobacter gummiphilus sp. nov., a rubber-degrading bacterium isolated from the soil of a botanical garden in Japan.</title>
        <authorList>
            <person name="Shunsuke S.S."/>
        </authorList>
    </citation>
    <scope>NUCLEOTIDE SEQUENCE [LARGE SCALE GENOMIC DNA]</scope>
    <source>
        <strain evidence="3 4">S-16</strain>
    </source>
</reference>
<proteinExistence type="predicted"/>
<organism evidence="3 4">
    <name type="scientific">Piscinibacter terrae</name>
    <dbReference type="NCBI Taxonomy" id="2496871"/>
    <lineage>
        <taxon>Bacteria</taxon>
        <taxon>Pseudomonadati</taxon>
        <taxon>Pseudomonadota</taxon>
        <taxon>Betaproteobacteria</taxon>
        <taxon>Burkholderiales</taxon>
        <taxon>Sphaerotilaceae</taxon>
        <taxon>Piscinibacter</taxon>
    </lineage>
</organism>
<dbReference type="AlphaFoldDB" id="A0A3N7J4W6"/>
<dbReference type="NCBIfam" id="NF033920">
    <property type="entry name" value="C39_PA2778_fam"/>
    <property type="match status" value="1"/>
</dbReference>
<dbReference type="PROSITE" id="PS50005">
    <property type="entry name" value="TPR"/>
    <property type="match status" value="1"/>
</dbReference>
<accession>A0A3N7J4W6</accession>
<reference evidence="3 4" key="1">
    <citation type="submission" date="2018-08" db="EMBL/GenBank/DDBJ databases">
        <authorList>
            <person name="Khan S.A."/>
            <person name="Jeon C.O."/>
            <person name="Chun B.H."/>
            <person name="Jeong S.E."/>
        </authorList>
    </citation>
    <scope>NUCLEOTIDE SEQUENCE [LARGE SCALE GENOMIC DNA]</scope>
    <source>
        <strain evidence="3 4">S-16</strain>
    </source>
</reference>
<protein>
    <submittedName>
        <fullName evidence="3">Peptidase C39 family protein</fullName>
    </submittedName>
</protein>
<evidence type="ECO:0000313" key="3">
    <source>
        <dbReference type="EMBL" id="RQP25872.1"/>
    </source>
</evidence>
<dbReference type="Gene3D" id="1.25.40.10">
    <property type="entry name" value="Tetratricopeptide repeat domain"/>
    <property type="match status" value="1"/>
</dbReference>
<dbReference type="Gene3D" id="3.90.70.10">
    <property type="entry name" value="Cysteine proteinases"/>
    <property type="match status" value="1"/>
</dbReference>
<feature type="repeat" description="TPR" evidence="1">
    <location>
        <begin position="271"/>
        <end position="304"/>
    </location>
</feature>
<dbReference type="InterPro" id="IPR019734">
    <property type="entry name" value="TPR_rpt"/>
</dbReference>
<dbReference type="PROSITE" id="PS51257">
    <property type="entry name" value="PROKAR_LIPOPROTEIN"/>
    <property type="match status" value="1"/>
</dbReference>
<dbReference type="SUPFAM" id="SSF48452">
    <property type="entry name" value="TPR-like"/>
    <property type="match status" value="1"/>
</dbReference>
<keyword evidence="4" id="KW-1185">Reference proteome</keyword>
<dbReference type="InterPro" id="IPR011990">
    <property type="entry name" value="TPR-like_helical_dom_sf"/>
</dbReference>
<dbReference type="Pfam" id="PF13529">
    <property type="entry name" value="Peptidase_C39_2"/>
    <property type="match status" value="1"/>
</dbReference>
<dbReference type="Proteomes" id="UP000267464">
    <property type="component" value="Unassembled WGS sequence"/>
</dbReference>
<feature type="domain" description="Peptidase C39-like" evidence="2">
    <location>
        <begin position="53"/>
        <end position="163"/>
    </location>
</feature>
<dbReference type="EMBL" id="QUSW01000001">
    <property type="protein sequence ID" value="RQP25872.1"/>
    <property type="molecule type" value="Genomic_DNA"/>
</dbReference>
<name>A0A3N7J4W6_9BURK</name>
<keyword evidence="1" id="KW-0802">TPR repeat</keyword>
<evidence type="ECO:0000313" key="4">
    <source>
        <dbReference type="Proteomes" id="UP000267464"/>
    </source>
</evidence>